<name>A0A0K8UCD5_BACLA</name>
<gene>
    <name evidence="2" type="primary">TCB1_81</name>
    <name evidence="2" type="ORF">c0_g1_i2</name>
</gene>
<organism evidence="2">
    <name type="scientific">Bactrocera latifrons</name>
    <name type="common">Malaysian fruit fly</name>
    <name type="synonym">Chaetodacus latifrons</name>
    <dbReference type="NCBI Taxonomy" id="174628"/>
    <lineage>
        <taxon>Eukaryota</taxon>
        <taxon>Metazoa</taxon>
        <taxon>Ecdysozoa</taxon>
        <taxon>Arthropoda</taxon>
        <taxon>Hexapoda</taxon>
        <taxon>Insecta</taxon>
        <taxon>Pterygota</taxon>
        <taxon>Neoptera</taxon>
        <taxon>Endopterygota</taxon>
        <taxon>Diptera</taxon>
        <taxon>Brachycera</taxon>
        <taxon>Muscomorpha</taxon>
        <taxon>Tephritoidea</taxon>
        <taxon>Tephritidae</taxon>
        <taxon>Bactrocera</taxon>
        <taxon>Bactrocera</taxon>
    </lineage>
</organism>
<dbReference type="GO" id="GO:0003676">
    <property type="term" value="F:nucleic acid binding"/>
    <property type="evidence" value="ECO:0007669"/>
    <property type="project" value="InterPro"/>
</dbReference>
<dbReference type="EMBL" id="GDHF01028284">
    <property type="protein sequence ID" value="JAI24030.1"/>
    <property type="molecule type" value="Transcribed_RNA"/>
</dbReference>
<feature type="non-terminal residue" evidence="2">
    <location>
        <position position="112"/>
    </location>
</feature>
<dbReference type="Pfam" id="PF13358">
    <property type="entry name" value="DDE_3"/>
    <property type="match status" value="1"/>
</dbReference>
<proteinExistence type="predicted"/>
<evidence type="ECO:0000259" key="1">
    <source>
        <dbReference type="Pfam" id="PF13358"/>
    </source>
</evidence>
<feature type="non-terminal residue" evidence="2">
    <location>
        <position position="1"/>
    </location>
</feature>
<sequence length="112" mass="13176">GVGPIYRTTNKITASEYKEILENVMIPCAEENLPLRWVYQQDNDPKQTSKLVQKYFDDNKVNVLKWPSQSPDLNPIENLWGELKKNLASQSFSNKDQLWECIQKSWYEIPKE</sequence>
<evidence type="ECO:0000313" key="2">
    <source>
        <dbReference type="EMBL" id="JAI24030.1"/>
    </source>
</evidence>
<dbReference type="Gene3D" id="3.30.420.10">
    <property type="entry name" value="Ribonuclease H-like superfamily/Ribonuclease H"/>
    <property type="match status" value="1"/>
</dbReference>
<feature type="domain" description="Tc1-like transposase DDE" evidence="1">
    <location>
        <begin position="6"/>
        <end position="98"/>
    </location>
</feature>
<dbReference type="InterPro" id="IPR038717">
    <property type="entry name" value="Tc1-like_DDE_dom"/>
</dbReference>
<dbReference type="InterPro" id="IPR036397">
    <property type="entry name" value="RNaseH_sf"/>
</dbReference>
<protein>
    <submittedName>
        <fullName evidence="2">Transposable element Tcb1 transposase</fullName>
    </submittedName>
</protein>
<dbReference type="AlphaFoldDB" id="A0A0K8UCD5"/>
<reference evidence="2" key="1">
    <citation type="submission" date="2015-06" db="EMBL/GenBank/DDBJ databases">
        <authorList>
            <person name="Hoefler B.C."/>
            <person name="Straight P.D."/>
        </authorList>
    </citation>
    <scope>NUCLEOTIDE SEQUENCE</scope>
</reference>
<accession>A0A0K8UCD5</accession>